<accession>A0ABT0FHN4</accession>
<comment type="caution">
    <text evidence="2">The sequence shown here is derived from an EMBL/GenBank/DDBJ whole genome shotgun (WGS) entry which is preliminary data.</text>
</comment>
<reference evidence="2 3" key="1">
    <citation type="submission" date="2021-06" db="EMBL/GenBank/DDBJ databases">
        <title>Genome-based taxonomic framework of Microbacterium strains isolated from marine environment, the description of four new species and reclassification of four preexisting species.</title>
        <authorList>
            <person name="Lee S.D."/>
            <person name="Kim S.-M."/>
            <person name="Byeon Y.-S."/>
            <person name="Yang H.L."/>
            <person name="Kim I.S."/>
        </authorList>
    </citation>
    <scope>NUCLEOTIDE SEQUENCE [LARGE SCALE GENOMIC DNA]</scope>
    <source>
        <strain evidence="2 3">SSW1-49</strain>
    </source>
</reference>
<proteinExistence type="predicted"/>
<evidence type="ECO:0000313" key="3">
    <source>
        <dbReference type="Proteomes" id="UP001300096"/>
    </source>
</evidence>
<keyword evidence="1" id="KW-0812">Transmembrane</keyword>
<keyword evidence="3" id="KW-1185">Reference proteome</keyword>
<evidence type="ECO:0000256" key="1">
    <source>
        <dbReference type="SAM" id="Phobius"/>
    </source>
</evidence>
<evidence type="ECO:0000313" key="2">
    <source>
        <dbReference type="EMBL" id="MCK2037572.1"/>
    </source>
</evidence>
<dbReference type="RefSeq" id="WP_247631317.1">
    <property type="nucleotide sequence ID" value="NZ_JAHWXN010000002.1"/>
</dbReference>
<sequence>MTSAAPLTSSPESGNVEAMDLIALEFFFIGLLGLASLAIVFVSAVVLRNLFRGQR</sequence>
<dbReference type="EMBL" id="JAHWXN010000002">
    <property type="protein sequence ID" value="MCK2037572.1"/>
    <property type="molecule type" value="Genomic_DNA"/>
</dbReference>
<organism evidence="2 3">
    <name type="scientific">Microbacterium croceum</name>
    <dbReference type="NCBI Taxonomy" id="2851645"/>
    <lineage>
        <taxon>Bacteria</taxon>
        <taxon>Bacillati</taxon>
        <taxon>Actinomycetota</taxon>
        <taxon>Actinomycetes</taxon>
        <taxon>Micrococcales</taxon>
        <taxon>Microbacteriaceae</taxon>
        <taxon>Microbacterium</taxon>
    </lineage>
</organism>
<keyword evidence="1" id="KW-1133">Transmembrane helix</keyword>
<protein>
    <submittedName>
        <fullName evidence="2">Uncharacterized protein</fullName>
    </submittedName>
</protein>
<feature type="transmembrane region" description="Helical" evidence="1">
    <location>
        <begin position="26"/>
        <end position="47"/>
    </location>
</feature>
<keyword evidence="1" id="KW-0472">Membrane</keyword>
<dbReference type="Proteomes" id="UP001300096">
    <property type="component" value="Unassembled WGS sequence"/>
</dbReference>
<gene>
    <name evidence="2" type="ORF">KZC51_15680</name>
</gene>
<name>A0ABT0FHN4_9MICO</name>